<evidence type="ECO:0000313" key="2">
    <source>
        <dbReference type="EMBL" id="MBA2114170.1"/>
    </source>
</evidence>
<dbReference type="InterPro" id="IPR011051">
    <property type="entry name" value="RmlC_Cupin_sf"/>
</dbReference>
<name>A0A7V9A699_9BACT</name>
<comment type="caution">
    <text evidence="2">The sequence shown here is derived from an EMBL/GenBank/DDBJ whole genome shotgun (WGS) entry which is preliminary data.</text>
</comment>
<accession>A0A7V9A699</accession>
<sequence length="106" mass="11735">MEPASTQTTMIRSLKEDFGPVRSTVLFLSDRMKVVRLSLQAEEALKEHRAPGPLVVQCLEGKVDFSVEGHPRQLQPGDLLHLASRETHAVHALEDSVLLLTIAPDK</sequence>
<dbReference type="PANTHER" id="PTHR37694:SF1">
    <property type="entry name" value="SLR8022 PROTEIN"/>
    <property type="match status" value="1"/>
</dbReference>
<feature type="domain" description="Cupin type-2" evidence="1">
    <location>
        <begin position="39"/>
        <end position="98"/>
    </location>
</feature>
<evidence type="ECO:0000313" key="3">
    <source>
        <dbReference type="Proteomes" id="UP000551616"/>
    </source>
</evidence>
<dbReference type="Pfam" id="PF07883">
    <property type="entry name" value="Cupin_2"/>
    <property type="match status" value="1"/>
</dbReference>
<dbReference type="AlphaFoldDB" id="A0A7V9A699"/>
<dbReference type="Proteomes" id="UP000551616">
    <property type="component" value="Unassembled WGS sequence"/>
</dbReference>
<dbReference type="RefSeq" id="WP_207395648.1">
    <property type="nucleotide sequence ID" value="NZ_JABRWO010000003.1"/>
</dbReference>
<keyword evidence="3" id="KW-1185">Reference proteome</keyword>
<organism evidence="2 3">
    <name type="scientific">Bremerella alba</name>
    <dbReference type="NCBI Taxonomy" id="980252"/>
    <lineage>
        <taxon>Bacteria</taxon>
        <taxon>Pseudomonadati</taxon>
        <taxon>Planctomycetota</taxon>
        <taxon>Planctomycetia</taxon>
        <taxon>Pirellulales</taxon>
        <taxon>Pirellulaceae</taxon>
        <taxon>Bremerella</taxon>
    </lineage>
</organism>
<dbReference type="Gene3D" id="2.60.120.10">
    <property type="entry name" value="Jelly Rolls"/>
    <property type="match status" value="1"/>
</dbReference>
<dbReference type="InterPro" id="IPR013096">
    <property type="entry name" value="Cupin_2"/>
</dbReference>
<proteinExistence type="predicted"/>
<dbReference type="EMBL" id="JABRWO010000003">
    <property type="protein sequence ID" value="MBA2114170.1"/>
    <property type="molecule type" value="Genomic_DNA"/>
</dbReference>
<dbReference type="PANTHER" id="PTHR37694">
    <property type="entry name" value="SLR8022 PROTEIN"/>
    <property type="match status" value="1"/>
</dbReference>
<dbReference type="CDD" id="cd02230">
    <property type="entry name" value="cupin_HP0902-like"/>
    <property type="match status" value="1"/>
</dbReference>
<dbReference type="SUPFAM" id="SSF51182">
    <property type="entry name" value="RmlC-like cupins"/>
    <property type="match status" value="1"/>
</dbReference>
<gene>
    <name evidence="2" type="ORF">HOV93_13260</name>
</gene>
<protein>
    <recommendedName>
        <fullName evidence="1">Cupin type-2 domain-containing protein</fullName>
    </recommendedName>
</protein>
<reference evidence="2 3" key="1">
    <citation type="submission" date="2020-05" db="EMBL/GenBank/DDBJ databases">
        <title>Bremerella alba sp. nov., a novel planctomycete isolated from the surface of the macroalga Fucus spiralis.</title>
        <authorList>
            <person name="Godinho O."/>
            <person name="Botelho R."/>
            <person name="Albuquerque L."/>
            <person name="Wiegand S."/>
            <person name="Da Costa M.S."/>
            <person name="Lobo-Da-Cunha A."/>
            <person name="Jogler C."/>
            <person name="Lage O.M."/>
        </authorList>
    </citation>
    <scope>NUCLEOTIDE SEQUENCE [LARGE SCALE GENOMIC DNA]</scope>
    <source>
        <strain evidence="2 3">FF15</strain>
    </source>
</reference>
<evidence type="ECO:0000259" key="1">
    <source>
        <dbReference type="Pfam" id="PF07883"/>
    </source>
</evidence>
<dbReference type="InterPro" id="IPR014710">
    <property type="entry name" value="RmlC-like_jellyroll"/>
</dbReference>